<dbReference type="Pfam" id="PF10394">
    <property type="entry name" value="Hat1_N"/>
    <property type="match status" value="1"/>
</dbReference>
<dbReference type="GO" id="GO:0031509">
    <property type="term" value="P:subtelomeric heterochromatin formation"/>
    <property type="evidence" value="ECO:0007669"/>
    <property type="project" value="InterPro"/>
</dbReference>
<dbReference type="Proteomes" id="UP000717585">
    <property type="component" value="Unassembled WGS sequence"/>
</dbReference>
<evidence type="ECO:0000259" key="6">
    <source>
        <dbReference type="Pfam" id="PF10394"/>
    </source>
</evidence>
<keyword evidence="8" id="KW-1185">Reference proteome</keyword>
<evidence type="ECO:0000256" key="3">
    <source>
        <dbReference type="ARBA" id="ARBA00022679"/>
    </source>
</evidence>
<proteinExistence type="inferred from homology"/>
<dbReference type="GO" id="GO:0004402">
    <property type="term" value="F:histone acetyltransferase activity"/>
    <property type="evidence" value="ECO:0007669"/>
    <property type="project" value="InterPro"/>
</dbReference>
<evidence type="ECO:0000256" key="2">
    <source>
        <dbReference type="ARBA" id="ARBA00013184"/>
    </source>
</evidence>
<keyword evidence="3 7" id="KW-0808">Transferase</keyword>
<sequence>MEEQLREASADSTEAITLHMAQYDDDNKAPGRIGGPIHPELTHQLFVNERIIGYKNPHIKMFFSPASLVPYYTFNHEGLAQMTVTTTTPERKGARRFLATIFSKRAKEDTMDVDLSDALRTDPKEAVEPSLTDKAESMEAWTAAVASDKTYTPPGKLVTRFKVQGRSFELYHARFADDRAAKLVRRLDILVKMFIDGGNPIDAVEYWNLLFLFERRPTGPVLAAYSCLWEDYCHPSTRALKLCQLLVLPPYRRMGLATRMVVSCRQVGSHLKLPVGLYTFNEPAESLQAVRLLADVIILLETETISRLDDVRALYLKERVDSLAWKLKIEPFELSRVLICCWAYLDTDKNRKEWNLAVRKLLYAENFEDLSLLEKSDRVKYIEKLEAVYAPMFKRVADSIGSVETVLMQTENCLGRDDVL</sequence>
<evidence type="ECO:0000256" key="1">
    <source>
        <dbReference type="ARBA" id="ARBA00010543"/>
    </source>
</evidence>
<organism evidence="7 8">
    <name type="scientific">Carpediemonas membranifera</name>
    <dbReference type="NCBI Taxonomy" id="201153"/>
    <lineage>
        <taxon>Eukaryota</taxon>
        <taxon>Metamonada</taxon>
        <taxon>Carpediemonas-like organisms</taxon>
        <taxon>Carpediemonas</taxon>
    </lineage>
</organism>
<dbReference type="Gene3D" id="3.90.360.10">
    <property type="entry name" value="Histone acetyl transferase 1 (HAT1), N-terminal domain"/>
    <property type="match status" value="1"/>
</dbReference>
<dbReference type="OrthoDB" id="10253098at2759"/>
<comment type="caution">
    <text evidence="7">The sequence shown here is derived from an EMBL/GenBank/DDBJ whole genome shotgun (WGS) entry which is preliminary data.</text>
</comment>
<keyword evidence="4" id="KW-0012">Acyltransferase</keyword>
<dbReference type="EC" id="2.3.1.48" evidence="2"/>
<dbReference type="InterPro" id="IPR016181">
    <property type="entry name" value="Acyl_CoA_acyltransferase"/>
</dbReference>
<dbReference type="InterPro" id="IPR017380">
    <property type="entry name" value="Hist_AcTrfase_B-typ_cat-su"/>
</dbReference>
<feature type="domain" description="Histone acetyl transferase HAT1 N-terminal" evidence="6">
    <location>
        <begin position="9"/>
        <end position="196"/>
    </location>
</feature>
<dbReference type="EMBL" id="JAHDYR010000007">
    <property type="protein sequence ID" value="KAG9396023.1"/>
    <property type="molecule type" value="Genomic_DNA"/>
</dbReference>
<dbReference type="GO" id="GO:0005634">
    <property type="term" value="C:nucleus"/>
    <property type="evidence" value="ECO:0007669"/>
    <property type="project" value="InterPro"/>
</dbReference>
<name>A0A8J6E3J8_9EUKA</name>
<comment type="similarity">
    <text evidence="1">Belongs to the HAT1 family.</text>
</comment>
<comment type="catalytic activity">
    <reaction evidence="5">
        <text>L-lysyl-[protein] + acetyl-CoA = N(6)-acetyl-L-lysyl-[protein] + CoA + H(+)</text>
        <dbReference type="Rhea" id="RHEA:45948"/>
        <dbReference type="Rhea" id="RHEA-COMP:9752"/>
        <dbReference type="Rhea" id="RHEA-COMP:10731"/>
        <dbReference type="ChEBI" id="CHEBI:15378"/>
        <dbReference type="ChEBI" id="CHEBI:29969"/>
        <dbReference type="ChEBI" id="CHEBI:57287"/>
        <dbReference type="ChEBI" id="CHEBI:57288"/>
        <dbReference type="ChEBI" id="CHEBI:61930"/>
        <dbReference type="EC" id="2.3.1.48"/>
    </reaction>
</comment>
<dbReference type="Gene3D" id="3.40.630.30">
    <property type="match status" value="1"/>
</dbReference>
<dbReference type="InterPro" id="IPR019467">
    <property type="entry name" value="Hat1_N"/>
</dbReference>
<evidence type="ECO:0000256" key="4">
    <source>
        <dbReference type="ARBA" id="ARBA00023315"/>
    </source>
</evidence>
<accession>A0A8J6E3J8</accession>
<dbReference type="InterPro" id="IPR037113">
    <property type="entry name" value="Hat1_N_sf"/>
</dbReference>
<evidence type="ECO:0000313" key="7">
    <source>
        <dbReference type="EMBL" id="KAG9396023.1"/>
    </source>
</evidence>
<reference evidence="7" key="1">
    <citation type="submission" date="2021-05" db="EMBL/GenBank/DDBJ databases">
        <title>A free-living protist that lacks canonical eukaryotic 1 DNA replication and segregation systems.</title>
        <authorList>
            <person name="Salas-Leiva D.E."/>
            <person name="Tromer E.C."/>
            <person name="Curtis B.A."/>
            <person name="Jerlstrom-Hultqvist J."/>
            <person name="Kolisko M."/>
            <person name="Yi Z."/>
            <person name="Salas-Leiva J.S."/>
            <person name="Gallot-Lavallee L."/>
            <person name="Kops G.J.P.L."/>
            <person name="Archibald J.M."/>
            <person name="Simpson A.G.B."/>
            <person name="Roger A.J."/>
        </authorList>
    </citation>
    <scope>NUCLEOTIDE SEQUENCE</scope>
    <source>
        <strain evidence="7">BICM</strain>
    </source>
</reference>
<dbReference type="SUPFAM" id="SSF55729">
    <property type="entry name" value="Acyl-CoA N-acyltransferases (Nat)"/>
    <property type="match status" value="1"/>
</dbReference>
<evidence type="ECO:0000256" key="5">
    <source>
        <dbReference type="ARBA" id="ARBA00048017"/>
    </source>
</evidence>
<protein>
    <recommendedName>
        <fullName evidence="2">histone acetyltransferase</fullName>
        <ecNumber evidence="2">2.3.1.48</ecNumber>
    </recommendedName>
</protein>
<gene>
    <name evidence="7" type="ORF">J8273_2372</name>
</gene>
<dbReference type="AlphaFoldDB" id="A0A8J6E3J8"/>
<evidence type="ECO:0000313" key="8">
    <source>
        <dbReference type="Proteomes" id="UP000717585"/>
    </source>
</evidence>
<dbReference type="PANTHER" id="PTHR12046">
    <property type="entry name" value="HISTONE ACETYLTRANSFERASE TYPE B CATALYTIC SUBUNIT"/>
    <property type="match status" value="1"/>
</dbReference>
<dbReference type="GO" id="GO:0000781">
    <property type="term" value="C:chromosome, telomeric region"/>
    <property type="evidence" value="ECO:0007669"/>
    <property type="project" value="GOC"/>
</dbReference>